<gene>
    <name evidence="4" type="ORF">FLL46_05860</name>
</gene>
<evidence type="ECO:0000313" key="4">
    <source>
        <dbReference type="EMBL" id="TQV89054.1"/>
    </source>
</evidence>
<evidence type="ECO:0000256" key="1">
    <source>
        <dbReference type="ARBA" id="ARBA00010062"/>
    </source>
</evidence>
<dbReference type="EMBL" id="VIKS01000003">
    <property type="protein sequence ID" value="TQV89054.1"/>
    <property type="molecule type" value="Genomic_DNA"/>
</dbReference>
<dbReference type="InterPro" id="IPR051010">
    <property type="entry name" value="BCAA_transport"/>
</dbReference>
<reference evidence="4 5" key="1">
    <citation type="submission" date="2019-07" db="EMBL/GenBank/DDBJ databases">
        <title>Draft genome for Aliikangiella sp. M105.</title>
        <authorList>
            <person name="Wang G."/>
        </authorList>
    </citation>
    <scope>NUCLEOTIDE SEQUENCE [LARGE SCALE GENOMIC DNA]</scope>
    <source>
        <strain evidence="4 5">M105</strain>
    </source>
</reference>
<dbReference type="AlphaFoldDB" id="A0A545UHV3"/>
<protein>
    <submittedName>
        <fullName evidence="4">ABC transporter substrate-binding protein</fullName>
    </submittedName>
</protein>
<dbReference type="SUPFAM" id="SSF53822">
    <property type="entry name" value="Periplasmic binding protein-like I"/>
    <property type="match status" value="1"/>
</dbReference>
<evidence type="ECO:0000313" key="5">
    <source>
        <dbReference type="Proteomes" id="UP000315439"/>
    </source>
</evidence>
<dbReference type="InterPro" id="IPR028082">
    <property type="entry name" value="Peripla_BP_I"/>
</dbReference>
<comment type="caution">
    <text evidence="4">The sequence shown here is derived from an EMBL/GenBank/DDBJ whole genome shotgun (WGS) entry which is preliminary data.</text>
</comment>
<keyword evidence="5" id="KW-1185">Reference proteome</keyword>
<dbReference type="PANTHER" id="PTHR30483:SF6">
    <property type="entry name" value="PERIPLASMIC BINDING PROTEIN OF ABC TRANSPORTER FOR NATURAL AMINO ACIDS"/>
    <property type="match status" value="1"/>
</dbReference>
<proteinExistence type="inferred from homology"/>
<organism evidence="4 5">
    <name type="scientific">Aliikangiella coralliicola</name>
    <dbReference type="NCBI Taxonomy" id="2592383"/>
    <lineage>
        <taxon>Bacteria</taxon>
        <taxon>Pseudomonadati</taxon>
        <taxon>Pseudomonadota</taxon>
        <taxon>Gammaproteobacteria</taxon>
        <taxon>Oceanospirillales</taxon>
        <taxon>Pleioneaceae</taxon>
        <taxon>Aliikangiella</taxon>
    </lineage>
</organism>
<evidence type="ECO:0000259" key="3">
    <source>
        <dbReference type="Pfam" id="PF13458"/>
    </source>
</evidence>
<dbReference type="CDD" id="cd06347">
    <property type="entry name" value="PBP1_ABC_LivK_ligand_binding-like"/>
    <property type="match status" value="1"/>
</dbReference>
<dbReference type="RefSeq" id="WP_142892539.1">
    <property type="nucleotide sequence ID" value="NZ_ML660161.1"/>
</dbReference>
<feature type="domain" description="Leucine-binding protein" evidence="3">
    <location>
        <begin position="68"/>
        <end position="399"/>
    </location>
</feature>
<evidence type="ECO:0000256" key="2">
    <source>
        <dbReference type="ARBA" id="ARBA00022729"/>
    </source>
</evidence>
<dbReference type="PANTHER" id="PTHR30483">
    <property type="entry name" value="LEUCINE-SPECIFIC-BINDING PROTEIN"/>
    <property type="match status" value="1"/>
</dbReference>
<dbReference type="OrthoDB" id="9147078at2"/>
<name>A0A545UHV3_9GAMM</name>
<dbReference type="InterPro" id="IPR028081">
    <property type="entry name" value="Leu-bd"/>
</dbReference>
<dbReference type="Pfam" id="PF13458">
    <property type="entry name" value="Peripla_BP_6"/>
    <property type="match status" value="1"/>
</dbReference>
<dbReference type="Gene3D" id="3.40.50.2300">
    <property type="match status" value="2"/>
</dbReference>
<sequence>MLTNLLTSTTTSIKGAQFLVIQTLFTTQNKKFARGMPITIKTTFRSIFLVFLSSLLIACFTPPENDKPIIIGLLIDKSTPGGPPSINAAKLYIDKINAQGGLNTGKQKRQLELVIEDTLNQKDSAVEAARRLIFEHKVTAIVGPNMSSTAYSASAVAESAGQLMISPGATSTVVDKNKKFVFRIAFSNSEQGNLLAKFAQQELSLPNTAVLYNIGNPSSRVVAEAFKERYVSLGGKISAFEFYISGTKDFSKQISQIRLENTQAVLLPNATKESKAQLEGLKQSGFKGFILGSDNWSPLKVTTDEQFNDAYYAHHWHPEYAKYNKKAKQFLDEYRSKHSQDPTSMSALTYDALGILGKAIEHSFTANTEITTALKSIGDFSGVTGKINLNKNNKHYKKPIIINVKNNANKIYRSPNWVLD</sequence>
<accession>A0A545UHV3</accession>
<comment type="similarity">
    <text evidence="1">Belongs to the leucine-binding protein family.</text>
</comment>
<dbReference type="Proteomes" id="UP000315439">
    <property type="component" value="Unassembled WGS sequence"/>
</dbReference>
<keyword evidence="2" id="KW-0732">Signal</keyword>